<dbReference type="OrthoDB" id="6509908at2759"/>
<dbReference type="SUPFAM" id="SSF103473">
    <property type="entry name" value="MFS general substrate transporter"/>
    <property type="match status" value="1"/>
</dbReference>
<dbReference type="GO" id="GO:0016020">
    <property type="term" value="C:membrane"/>
    <property type="evidence" value="ECO:0007669"/>
    <property type="project" value="UniProtKB-SubCell"/>
</dbReference>
<dbReference type="PANTHER" id="PTHR11360:SF177">
    <property type="entry name" value="RIBOFLAVIN TRANSPORTER MCH5"/>
    <property type="match status" value="1"/>
</dbReference>
<name>A0A2G8S2B0_9APHY</name>
<evidence type="ECO:0000313" key="5">
    <source>
        <dbReference type="EMBL" id="PIL27910.1"/>
    </source>
</evidence>
<accession>A0A2G8S2B0</accession>
<feature type="transmembrane region" description="Helical" evidence="3">
    <location>
        <begin position="142"/>
        <end position="163"/>
    </location>
</feature>
<sequence length="415" mass="43804">MPTAERLVDVLTSSTKSPSPDSPGLKDPGGTVLVEEVVSEECPDGGLRAWLVVLGVVCGMCATVGLLTAWGTFQAYYQEVELPHESSSNIAWIGSIQNAMLFAPGLLFGRLFDKGHLRLPVFVASAAFVACVFLTAQCTQYWHFLLCQGFGMGLASGVFFNMGNMVMAHWFKRRLGLAIACSFGGAGAGGCIFPIIVRALLHRISFQWTMRILGFTTLGLLLVSNLTIARRLPGTRDLGPLINLAEFKKPPYSFYVASLVVNTLALFTVFTYLTVSAVGEGVNADMSFYLLAIANAVSTVGRVISGLLADRFGPLNVLIPATLLTAVVTFTWPFATNVASFVVIAIFLGISTGATLALLVQPFARMGPVPEVGLRIGMGLTVVAIGVITGAPMSGAILDGTGSFKDVGYAGGASI</sequence>
<dbReference type="InterPro" id="IPR050327">
    <property type="entry name" value="Proton-linked_MCT"/>
</dbReference>
<reference evidence="5 6" key="1">
    <citation type="journal article" date="2015" name="Sci. Rep.">
        <title>Chromosome-level genome map provides insights into diverse defense mechanisms in the medicinal fungus Ganoderma sinense.</title>
        <authorList>
            <person name="Zhu Y."/>
            <person name="Xu J."/>
            <person name="Sun C."/>
            <person name="Zhou S."/>
            <person name="Xu H."/>
            <person name="Nelson D.R."/>
            <person name="Qian J."/>
            <person name="Song J."/>
            <person name="Luo H."/>
            <person name="Xiang L."/>
            <person name="Li Y."/>
            <person name="Xu Z."/>
            <person name="Ji A."/>
            <person name="Wang L."/>
            <person name="Lu S."/>
            <person name="Hayward A."/>
            <person name="Sun W."/>
            <person name="Li X."/>
            <person name="Schwartz D.C."/>
            <person name="Wang Y."/>
            <person name="Chen S."/>
        </authorList>
    </citation>
    <scope>NUCLEOTIDE SEQUENCE [LARGE SCALE GENOMIC DNA]</scope>
    <source>
        <strain evidence="5 6">ZZ0214-1</strain>
    </source>
</reference>
<evidence type="ECO:0000313" key="6">
    <source>
        <dbReference type="Proteomes" id="UP000230002"/>
    </source>
</evidence>
<keyword evidence="6" id="KW-1185">Reference proteome</keyword>
<keyword evidence="3" id="KW-0812">Transmembrane</keyword>
<proteinExistence type="inferred from homology"/>
<dbReference type="STRING" id="1077348.A0A2G8S2B0"/>
<dbReference type="InterPro" id="IPR011701">
    <property type="entry name" value="MFS"/>
</dbReference>
<feature type="transmembrane region" description="Helical" evidence="3">
    <location>
        <begin position="341"/>
        <end position="360"/>
    </location>
</feature>
<protein>
    <submittedName>
        <fullName evidence="5">MFS general substrate transporter</fullName>
    </submittedName>
</protein>
<dbReference type="GO" id="GO:0022857">
    <property type="term" value="F:transmembrane transporter activity"/>
    <property type="evidence" value="ECO:0007669"/>
    <property type="project" value="InterPro"/>
</dbReference>
<feature type="transmembrane region" description="Helical" evidence="3">
    <location>
        <begin position="252"/>
        <end position="275"/>
    </location>
</feature>
<dbReference type="AlphaFoldDB" id="A0A2G8S2B0"/>
<keyword evidence="3" id="KW-0472">Membrane</keyword>
<comment type="subcellular location">
    <subcellularLocation>
        <location evidence="1">Membrane</location>
        <topology evidence="1">Multi-pass membrane protein</topology>
    </subcellularLocation>
</comment>
<evidence type="ECO:0000256" key="3">
    <source>
        <dbReference type="SAM" id="Phobius"/>
    </source>
</evidence>
<dbReference type="Gene3D" id="1.20.1250.20">
    <property type="entry name" value="MFS general substrate transporter like domains"/>
    <property type="match status" value="2"/>
</dbReference>
<feature type="transmembrane region" description="Helical" evidence="3">
    <location>
        <begin position="315"/>
        <end position="335"/>
    </location>
</feature>
<keyword evidence="3" id="KW-1133">Transmembrane helix</keyword>
<feature type="transmembrane region" description="Helical" evidence="3">
    <location>
        <begin position="119"/>
        <end position="136"/>
    </location>
</feature>
<evidence type="ECO:0000256" key="1">
    <source>
        <dbReference type="ARBA" id="ARBA00004141"/>
    </source>
</evidence>
<gene>
    <name evidence="5" type="ORF">GSI_09945</name>
</gene>
<dbReference type="PROSITE" id="PS50850">
    <property type="entry name" value="MFS"/>
    <property type="match status" value="1"/>
</dbReference>
<dbReference type="Proteomes" id="UP000230002">
    <property type="component" value="Unassembled WGS sequence"/>
</dbReference>
<evidence type="ECO:0000256" key="2">
    <source>
        <dbReference type="ARBA" id="ARBA00006727"/>
    </source>
</evidence>
<dbReference type="Pfam" id="PF07690">
    <property type="entry name" value="MFS_1"/>
    <property type="match status" value="1"/>
</dbReference>
<feature type="transmembrane region" description="Helical" evidence="3">
    <location>
        <begin position="49"/>
        <end position="70"/>
    </location>
</feature>
<dbReference type="InterPro" id="IPR020846">
    <property type="entry name" value="MFS_dom"/>
</dbReference>
<dbReference type="EMBL" id="AYKW01000032">
    <property type="protein sequence ID" value="PIL27910.1"/>
    <property type="molecule type" value="Genomic_DNA"/>
</dbReference>
<feature type="transmembrane region" description="Helical" evidence="3">
    <location>
        <begin position="175"/>
        <end position="196"/>
    </location>
</feature>
<feature type="transmembrane region" description="Helical" evidence="3">
    <location>
        <begin position="372"/>
        <end position="393"/>
    </location>
</feature>
<dbReference type="PANTHER" id="PTHR11360">
    <property type="entry name" value="MONOCARBOXYLATE TRANSPORTER"/>
    <property type="match status" value="1"/>
</dbReference>
<feature type="transmembrane region" description="Helical" evidence="3">
    <location>
        <begin position="90"/>
        <end position="112"/>
    </location>
</feature>
<feature type="transmembrane region" description="Helical" evidence="3">
    <location>
        <begin position="208"/>
        <end position="228"/>
    </location>
</feature>
<comment type="caution">
    <text evidence="5">The sequence shown here is derived from an EMBL/GenBank/DDBJ whole genome shotgun (WGS) entry which is preliminary data.</text>
</comment>
<dbReference type="InterPro" id="IPR036259">
    <property type="entry name" value="MFS_trans_sf"/>
</dbReference>
<evidence type="ECO:0000259" key="4">
    <source>
        <dbReference type="PROSITE" id="PS50850"/>
    </source>
</evidence>
<feature type="transmembrane region" description="Helical" evidence="3">
    <location>
        <begin position="287"/>
        <end position="308"/>
    </location>
</feature>
<comment type="similarity">
    <text evidence="2">Belongs to the major facilitator superfamily. Monocarboxylate porter (TC 2.A.1.13) family.</text>
</comment>
<feature type="domain" description="Major facilitator superfamily (MFS) profile" evidence="4">
    <location>
        <begin position="212"/>
        <end position="415"/>
    </location>
</feature>
<organism evidence="5 6">
    <name type="scientific">Ganoderma sinense ZZ0214-1</name>
    <dbReference type="NCBI Taxonomy" id="1077348"/>
    <lineage>
        <taxon>Eukaryota</taxon>
        <taxon>Fungi</taxon>
        <taxon>Dikarya</taxon>
        <taxon>Basidiomycota</taxon>
        <taxon>Agaricomycotina</taxon>
        <taxon>Agaricomycetes</taxon>
        <taxon>Polyporales</taxon>
        <taxon>Polyporaceae</taxon>
        <taxon>Ganoderma</taxon>
    </lineage>
</organism>